<organism evidence="1 2">
    <name type="scientific">Marininema mesophilum</name>
    <dbReference type="NCBI Taxonomy" id="1048340"/>
    <lineage>
        <taxon>Bacteria</taxon>
        <taxon>Bacillati</taxon>
        <taxon>Bacillota</taxon>
        <taxon>Bacilli</taxon>
        <taxon>Bacillales</taxon>
        <taxon>Thermoactinomycetaceae</taxon>
        <taxon>Marininema</taxon>
    </lineage>
</organism>
<sequence>MRIKSSMEQAVYTLLLLARLPGHTSLTAEAISERMGTSPSYFKKGMRQLVQAGLVRSSTGIRGGFSLSRPPSAITLLDIFLAVEGHGSLYQDGGVHDRVLHSDSSTRCILSTVMYRAESAWKQELAKETLSSMLEELQHKYPSDCLKTMDEWIHLQIERVE</sequence>
<dbReference type="EMBL" id="FNNQ01000005">
    <property type="protein sequence ID" value="SDW63910.1"/>
    <property type="molecule type" value="Genomic_DNA"/>
</dbReference>
<keyword evidence="2" id="KW-1185">Reference proteome</keyword>
<dbReference type="SUPFAM" id="SSF46785">
    <property type="entry name" value="Winged helix' DNA-binding domain"/>
    <property type="match status" value="1"/>
</dbReference>
<dbReference type="Proteomes" id="UP000198534">
    <property type="component" value="Unassembled WGS sequence"/>
</dbReference>
<dbReference type="OrthoDB" id="9808360at2"/>
<dbReference type="Gene3D" id="1.10.10.10">
    <property type="entry name" value="Winged helix-like DNA-binding domain superfamily/Winged helix DNA-binding domain"/>
    <property type="match status" value="1"/>
</dbReference>
<dbReference type="GO" id="GO:0003700">
    <property type="term" value="F:DNA-binding transcription factor activity"/>
    <property type="evidence" value="ECO:0007669"/>
    <property type="project" value="TreeGrafter"/>
</dbReference>
<dbReference type="STRING" id="1048340.SAMN05444487_1055"/>
<dbReference type="PROSITE" id="PS01332">
    <property type="entry name" value="HTH_RRF2_1"/>
    <property type="match status" value="1"/>
</dbReference>
<dbReference type="InterPro" id="IPR036390">
    <property type="entry name" value="WH_DNA-bd_sf"/>
</dbReference>
<gene>
    <name evidence="1" type="ORF">SAMN05444487_1055</name>
</gene>
<reference evidence="1 2" key="1">
    <citation type="submission" date="2016-10" db="EMBL/GenBank/DDBJ databases">
        <authorList>
            <person name="de Groot N.N."/>
        </authorList>
    </citation>
    <scope>NUCLEOTIDE SEQUENCE [LARGE SCALE GENOMIC DNA]</scope>
    <source>
        <strain evidence="1 2">DSM 45610</strain>
    </source>
</reference>
<protein>
    <submittedName>
        <fullName evidence="1">Transcriptional regulator, BadM/Rrf2 family</fullName>
    </submittedName>
</protein>
<name>A0A1H2V6M4_9BACL</name>
<dbReference type="InterPro" id="IPR030489">
    <property type="entry name" value="TR_Rrf2-type_CS"/>
</dbReference>
<dbReference type="PANTHER" id="PTHR33221">
    <property type="entry name" value="WINGED HELIX-TURN-HELIX TRANSCRIPTIONAL REGULATOR, RRF2 FAMILY"/>
    <property type="match status" value="1"/>
</dbReference>
<dbReference type="PROSITE" id="PS51197">
    <property type="entry name" value="HTH_RRF2_2"/>
    <property type="match status" value="1"/>
</dbReference>
<dbReference type="NCBIfam" id="TIGR00738">
    <property type="entry name" value="rrf2_super"/>
    <property type="match status" value="1"/>
</dbReference>
<accession>A0A1H2V6M4</accession>
<dbReference type="AlphaFoldDB" id="A0A1H2V6M4"/>
<evidence type="ECO:0000313" key="2">
    <source>
        <dbReference type="Proteomes" id="UP000198534"/>
    </source>
</evidence>
<dbReference type="PANTHER" id="PTHR33221:SF15">
    <property type="entry name" value="HTH-TYPE TRANSCRIPTIONAL REGULATOR YWGB-RELATED"/>
    <property type="match status" value="1"/>
</dbReference>
<dbReference type="GO" id="GO:0005829">
    <property type="term" value="C:cytosol"/>
    <property type="evidence" value="ECO:0007669"/>
    <property type="project" value="TreeGrafter"/>
</dbReference>
<evidence type="ECO:0000313" key="1">
    <source>
        <dbReference type="EMBL" id="SDW63910.1"/>
    </source>
</evidence>
<dbReference type="InterPro" id="IPR000944">
    <property type="entry name" value="Tscrpt_reg_Rrf2"/>
</dbReference>
<proteinExistence type="predicted"/>
<dbReference type="RefSeq" id="WP_091737816.1">
    <property type="nucleotide sequence ID" value="NZ_FNNQ01000005.1"/>
</dbReference>
<dbReference type="InterPro" id="IPR036388">
    <property type="entry name" value="WH-like_DNA-bd_sf"/>
</dbReference>
<dbReference type="Pfam" id="PF02082">
    <property type="entry name" value="Rrf2"/>
    <property type="match status" value="1"/>
</dbReference>